<gene>
    <name evidence="2" type="ORF">EG353_02160</name>
</gene>
<keyword evidence="1" id="KW-0472">Membrane</keyword>
<dbReference type="RefSeq" id="WP_123860749.1">
    <property type="nucleotide sequence ID" value="NZ_CP033912.1"/>
</dbReference>
<feature type="transmembrane region" description="Helical" evidence="1">
    <location>
        <begin position="12"/>
        <end position="31"/>
    </location>
</feature>
<feature type="transmembrane region" description="Helical" evidence="1">
    <location>
        <begin position="281"/>
        <end position="304"/>
    </location>
</feature>
<keyword evidence="3" id="KW-1185">Reference proteome</keyword>
<feature type="transmembrane region" description="Helical" evidence="1">
    <location>
        <begin position="195"/>
        <end position="221"/>
    </location>
</feature>
<reference evidence="2 3" key="1">
    <citation type="submission" date="2018-11" db="EMBL/GenBank/DDBJ databases">
        <title>Proposal to divide the Flavobacteriaceae and reorganize its genera based on Amino Acid Identity values calculated from whole genome sequences.</title>
        <authorList>
            <person name="Nicholson A.C."/>
            <person name="Gulvik C.A."/>
            <person name="Whitney A.M."/>
            <person name="Humrighouse B.W."/>
            <person name="Bell M."/>
            <person name="Holmes B."/>
            <person name="Steigerwalt A.G."/>
            <person name="Villarma A."/>
            <person name="Sheth M."/>
            <person name="Batra D."/>
            <person name="Pryor J."/>
            <person name="Bernardet J.-F."/>
            <person name="Hugo C."/>
            <person name="Kampfer P."/>
            <person name="Newman J."/>
            <person name="McQuiston J.R."/>
        </authorList>
    </citation>
    <scope>NUCLEOTIDE SEQUENCE [LARGE SCALE GENOMIC DNA]</scope>
    <source>
        <strain evidence="2 3">H5143</strain>
    </source>
</reference>
<feature type="transmembrane region" description="Helical" evidence="1">
    <location>
        <begin position="119"/>
        <end position="135"/>
    </location>
</feature>
<feature type="transmembrane region" description="Helical" evidence="1">
    <location>
        <begin position="366"/>
        <end position="387"/>
    </location>
</feature>
<feature type="transmembrane region" description="Helical" evidence="1">
    <location>
        <begin position="147"/>
        <end position="166"/>
    </location>
</feature>
<dbReference type="InterPro" id="IPR049458">
    <property type="entry name" value="EpsG-like"/>
</dbReference>
<evidence type="ECO:0000256" key="1">
    <source>
        <dbReference type="SAM" id="Phobius"/>
    </source>
</evidence>
<feature type="transmembrane region" description="Helical" evidence="1">
    <location>
        <begin position="37"/>
        <end position="56"/>
    </location>
</feature>
<feature type="transmembrane region" description="Helical" evidence="1">
    <location>
        <begin position="228"/>
        <end position="247"/>
    </location>
</feature>
<organism evidence="2 3">
    <name type="scientific">Chryseobacterium shandongense</name>
    <dbReference type="NCBI Taxonomy" id="1493872"/>
    <lineage>
        <taxon>Bacteria</taxon>
        <taxon>Pseudomonadati</taxon>
        <taxon>Bacteroidota</taxon>
        <taxon>Flavobacteriia</taxon>
        <taxon>Flavobacteriales</taxon>
        <taxon>Weeksellaceae</taxon>
        <taxon>Chryseobacterium group</taxon>
        <taxon>Chryseobacterium</taxon>
    </lineage>
</organism>
<feature type="transmembrane region" description="Helical" evidence="1">
    <location>
        <begin position="342"/>
        <end position="359"/>
    </location>
</feature>
<proteinExistence type="predicted"/>
<keyword evidence="1" id="KW-1133">Transmembrane helix</keyword>
<name>A0ABM7B758_9FLAO</name>
<evidence type="ECO:0008006" key="4">
    <source>
        <dbReference type="Google" id="ProtNLM"/>
    </source>
</evidence>
<feature type="transmembrane region" description="Helical" evidence="1">
    <location>
        <begin position="316"/>
        <end position="336"/>
    </location>
</feature>
<dbReference type="EMBL" id="CP033912">
    <property type="protein sequence ID" value="AZA94436.1"/>
    <property type="molecule type" value="Genomic_DNA"/>
</dbReference>
<protein>
    <recommendedName>
        <fullName evidence="4">EpsG family protein</fullName>
    </recommendedName>
</protein>
<dbReference type="Proteomes" id="UP000281741">
    <property type="component" value="Chromosome"/>
</dbReference>
<keyword evidence="1" id="KW-0812">Transmembrane</keyword>
<dbReference type="Pfam" id="PF14897">
    <property type="entry name" value="EpsG"/>
    <property type="match status" value="1"/>
</dbReference>
<sequence>MAVWQKEKSENTVIKVILFLVSPILAFLFSLRTLKTRSSFFIIFLFSVFFGLAFTVSSGKQSDDSIDGSSYREKFEHYKFVTDSKFYKGFLEYLTFEKGKQDYYFDTVAFYVSRFTSNYHIMFMVFAIVFAFFALKSLKFFVAEKNYSTSLACFILLYLFMINQIFNINGVRFWTAAWVGVYSILQIFGNGKYKYFLLLLLTPFFHGAFWVFIGITVVAYFGKNLNKVWTVLFFVSFLVSNVSLDLVRDNINMFPTFIVKMAESYTDESYVQQRESGGTGLYWIAATFNFLVRVYMNFLVYLFIKNSKEIIDNAKTKYLFSFLLVLMVFVNFTMAIPSLGGRFMLLSYPIIAYIWLVNFKGRKYDRVLYAMPVIFSFSFYVQIMLYVKVLEPVFYFSNPLYLLYHYL</sequence>
<evidence type="ECO:0000313" key="3">
    <source>
        <dbReference type="Proteomes" id="UP000281741"/>
    </source>
</evidence>
<accession>A0ABM7B758</accession>
<evidence type="ECO:0000313" key="2">
    <source>
        <dbReference type="EMBL" id="AZA94436.1"/>
    </source>
</evidence>